<sequence length="612" mass="70399">MLEEVLPDMSKGCSKMPAHRGPPSKQDLPSTQFQEEFKNLEDYSEDDNLQEASKDKKWIRKSTMDEEKTHRTEPAGCEVSRTADCCPPLGQGNQQQNNLNQDRERERQDRESPTPSLMNQIKVMHEDMNKNMRQLLQKAMQEEEGQVKKIVSLEDKIQENLNSFLEEKSMLEAKLSEREQNINSLQDENKMLKAEMQIMTCTLNKNQGKIKCLLQENDMLQATVKDLEHKMYESQENKKSLLQEKKMLEDEVQNMACTLYERQENINSLQKAWDWLDAKVKDLEHALYDGQQSINRLKQEKGTLEAKVQEQEHTKQRHIQRMIDLVISKQELHNTLYSSSYPMRYRLQPEKNGCALIISNTQFTTSVRSERTGAERDPQQLKEAFQSLPVKIDVKAHQNLNLSTMLNVLRDEANRDHKEEDFFICCIMTHGTQGKVFATDGFSAELLDILSLFKGKQCPTLMGKPKLFFISACQGDKDQTSEKGGAHTDASPSPILAYLSTEADFFLALATVPGYVAYRGEDGAHFVNVLAEVLKEYGKSQDLMSMMTTVSREMNKKFKYSPFCCTTLRHKLFFDDYPYPVTRIRSPCSSTLPPTIETPNDGCRQQPYWTSV</sequence>
<dbReference type="SMART" id="SM00115">
    <property type="entry name" value="CASc"/>
    <property type="match status" value="1"/>
</dbReference>
<keyword evidence="4" id="KW-0175">Coiled coil</keyword>
<feature type="domain" description="Caspase family p20" evidence="7">
    <location>
        <begin position="351"/>
        <end position="477"/>
    </location>
</feature>
<dbReference type="Gene3D" id="3.40.50.1460">
    <property type="match status" value="1"/>
</dbReference>
<dbReference type="RefSeq" id="XP_019628864.1">
    <property type="nucleotide sequence ID" value="XM_019773305.1"/>
</dbReference>
<keyword evidence="2" id="KW-0053">Apoptosis</keyword>
<dbReference type="GO" id="GO:0043067">
    <property type="term" value="P:regulation of programmed cell death"/>
    <property type="evidence" value="ECO:0007669"/>
    <property type="project" value="UniProtKB-ARBA"/>
</dbReference>
<evidence type="ECO:0000259" key="6">
    <source>
        <dbReference type="PROSITE" id="PS50207"/>
    </source>
</evidence>
<dbReference type="PROSITE" id="PS50208">
    <property type="entry name" value="CASPASE_P20"/>
    <property type="match status" value="1"/>
</dbReference>
<comment type="similarity">
    <text evidence="1 3">Belongs to the peptidase C14A family.</text>
</comment>
<feature type="coiled-coil region" evidence="4">
    <location>
        <begin position="118"/>
        <end position="258"/>
    </location>
</feature>
<keyword evidence="8" id="KW-1185">Reference proteome</keyword>
<evidence type="ECO:0000256" key="4">
    <source>
        <dbReference type="SAM" id="Coils"/>
    </source>
</evidence>
<evidence type="ECO:0000259" key="7">
    <source>
        <dbReference type="PROSITE" id="PS50208"/>
    </source>
</evidence>
<dbReference type="KEGG" id="bbel:109473442"/>
<dbReference type="Pfam" id="PF00656">
    <property type="entry name" value="Peptidase_C14"/>
    <property type="match status" value="1"/>
</dbReference>
<feature type="compositionally biased region" description="Basic and acidic residues" evidence="5">
    <location>
        <begin position="52"/>
        <end position="73"/>
    </location>
</feature>
<dbReference type="GO" id="GO:0005737">
    <property type="term" value="C:cytoplasm"/>
    <property type="evidence" value="ECO:0007669"/>
    <property type="project" value="UniProtKB-ARBA"/>
</dbReference>
<dbReference type="GO" id="GO:0051604">
    <property type="term" value="P:protein maturation"/>
    <property type="evidence" value="ECO:0007669"/>
    <property type="project" value="UniProtKB-ARBA"/>
</dbReference>
<feature type="compositionally biased region" description="Basic and acidic residues" evidence="5">
    <location>
        <begin position="101"/>
        <end position="112"/>
    </location>
</feature>
<feature type="domain" description="Caspase family p10" evidence="6">
    <location>
        <begin position="495"/>
        <end position="562"/>
    </location>
</feature>
<evidence type="ECO:0000313" key="9">
    <source>
        <dbReference type="RefSeq" id="XP_019628864.1"/>
    </source>
</evidence>
<dbReference type="OrthoDB" id="10061313at2759"/>
<dbReference type="PROSITE" id="PS50207">
    <property type="entry name" value="CASPASE_P10"/>
    <property type="match status" value="1"/>
</dbReference>
<dbReference type="Proteomes" id="UP000515135">
    <property type="component" value="Unplaced"/>
</dbReference>
<dbReference type="AlphaFoldDB" id="A0A6P4Z4J8"/>
<name>A0A6P4Z4J8_BRABE</name>
<dbReference type="GO" id="GO:0006508">
    <property type="term" value="P:proteolysis"/>
    <property type="evidence" value="ECO:0007669"/>
    <property type="project" value="InterPro"/>
</dbReference>
<dbReference type="InterPro" id="IPR002138">
    <property type="entry name" value="Pept_C14_p10"/>
</dbReference>
<dbReference type="InterPro" id="IPR029030">
    <property type="entry name" value="Caspase-like_dom_sf"/>
</dbReference>
<dbReference type="PANTHER" id="PTHR48169:SF3">
    <property type="entry name" value="CASP8 AND FADD LIKE APOPTOSIS REGULATOR"/>
    <property type="match status" value="1"/>
</dbReference>
<dbReference type="InterPro" id="IPR015917">
    <property type="entry name" value="Pept_C14A"/>
</dbReference>
<feature type="region of interest" description="Disordered" evidence="5">
    <location>
        <begin position="1"/>
        <end position="115"/>
    </location>
</feature>
<dbReference type="SUPFAM" id="SSF52129">
    <property type="entry name" value="Caspase-like"/>
    <property type="match status" value="1"/>
</dbReference>
<dbReference type="PANTHER" id="PTHR48169">
    <property type="entry name" value="DED DOMAIN-CONTAINING PROTEIN"/>
    <property type="match status" value="1"/>
</dbReference>
<feature type="compositionally biased region" description="Low complexity" evidence="5">
    <location>
        <begin position="89"/>
        <end position="100"/>
    </location>
</feature>
<dbReference type="GeneID" id="109473442"/>
<evidence type="ECO:0000256" key="1">
    <source>
        <dbReference type="ARBA" id="ARBA00010134"/>
    </source>
</evidence>
<dbReference type="GO" id="GO:0004197">
    <property type="term" value="F:cysteine-type endopeptidase activity"/>
    <property type="evidence" value="ECO:0007669"/>
    <property type="project" value="InterPro"/>
</dbReference>
<evidence type="ECO:0000256" key="2">
    <source>
        <dbReference type="ARBA" id="ARBA00022703"/>
    </source>
</evidence>
<dbReference type="InterPro" id="IPR001309">
    <property type="entry name" value="Pept_C14_p20"/>
</dbReference>
<proteinExistence type="inferred from homology"/>
<dbReference type="SUPFAM" id="SSF90257">
    <property type="entry name" value="Myosin rod fragments"/>
    <property type="match status" value="1"/>
</dbReference>
<dbReference type="Gene3D" id="1.20.5.340">
    <property type="match status" value="1"/>
</dbReference>
<organism evidence="8 9">
    <name type="scientific">Branchiostoma belcheri</name>
    <name type="common">Amphioxus</name>
    <dbReference type="NCBI Taxonomy" id="7741"/>
    <lineage>
        <taxon>Eukaryota</taxon>
        <taxon>Metazoa</taxon>
        <taxon>Chordata</taxon>
        <taxon>Cephalochordata</taxon>
        <taxon>Leptocardii</taxon>
        <taxon>Amphioxiformes</taxon>
        <taxon>Branchiostomatidae</taxon>
        <taxon>Branchiostoma</taxon>
    </lineage>
</organism>
<evidence type="ECO:0000313" key="8">
    <source>
        <dbReference type="Proteomes" id="UP000515135"/>
    </source>
</evidence>
<dbReference type="PRINTS" id="PR00376">
    <property type="entry name" value="IL1BCENZYME"/>
</dbReference>
<evidence type="ECO:0000256" key="3">
    <source>
        <dbReference type="RuleBase" id="RU003971"/>
    </source>
</evidence>
<dbReference type="GO" id="GO:0006915">
    <property type="term" value="P:apoptotic process"/>
    <property type="evidence" value="ECO:0007669"/>
    <property type="project" value="UniProtKB-KW"/>
</dbReference>
<evidence type="ECO:0000256" key="5">
    <source>
        <dbReference type="SAM" id="MobiDB-lite"/>
    </source>
</evidence>
<gene>
    <name evidence="9" type="primary">LOC109473442</name>
</gene>
<accession>A0A6P4Z4J8</accession>
<protein>
    <submittedName>
        <fullName evidence="9">Caspase-8-like isoform X1</fullName>
    </submittedName>
</protein>
<dbReference type="InterPro" id="IPR011600">
    <property type="entry name" value="Pept_C14_caspase"/>
</dbReference>
<reference evidence="9" key="1">
    <citation type="submission" date="2025-08" db="UniProtKB">
        <authorList>
            <consortium name="RefSeq"/>
        </authorList>
    </citation>
    <scope>IDENTIFICATION</scope>
    <source>
        <tissue evidence="9">Gonad</tissue>
    </source>
</reference>